<keyword evidence="1" id="KW-0812">Transmembrane</keyword>
<keyword evidence="1" id="KW-0472">Membrane</keyword>
<dbReference type="RefSeq" id="WP_166845486.1">
    <property type="nucleotide sequence ID" value="NZ_JAAONY010000002.1"/>
</dbReference>
<dbReference type="InParanoid" id="A0A7X0MWN1"/>
<dbReference type="Proteomes" id="UP000528457">
    <property type="component" value="Unassembled WGS sequence"/>
</dbReference>
<dbReference type="EMBL" id="JACHHT010000002">
    <property type="protein sequence ID" value="MBB6522648.1"/>
    <property type="molecule type" value="Genomic_DNA"/>
</dbReference>
<keyword evidence="1" id="KW-1133">Transmembrane helix</keyword>
<feature type="transmembrane region" description="Helical" evidence="1">
    <location>
        <begin position="89"/>
        <end position="110"/>
    </location>
</feature>
<evidence type="ECO:0000313" key="2">
    <source>
        <dbReference type="EMBL" id="MBB6522648.1"/>
    </source>
</evidence>
<organism evidence="2 3">
    <name type="scientific">Pseudoteredinibacter isoporae</name>
    <dbReference type="NCBI Taxonomy" id="570281"/>
    <lineage>
        <taxon>Bacteria</taxon>
        <taxon>Pseudomonadati</taxon>
        <taxon>Pseudomonadota</taxon>
        <taxon>Gammaproteobacteria</taxon>
        <taxon>Cellvibrionales</taxon>
        <taxon>Cellvibrionaceae</taxon>
        <taxon>Pseudoteredinibacter</taxon>
    </lineage>
</organism>
<dbReference type="GO" id="GO:0016740">
    <property type="term" value="F:transferase activity"/>
    <property type="evidence" value="ECO:0007669"/>
    <property type="project" value="UniProtKB-KW"/>
</dbReference>
<name>A0A7X0MWN1_9GAMM</name>
<evidence type="ECO:0000256" key="1">
    <source>
        <dbReference type="SAM" id="Phobius"/>
    </source>
</evidence>
<sequence length="167" mass="19000">MAYIDVRIPQTYRRLMYAALAVSWVTGVVFFILSRFITVEGEFGPEKHPWQFPTLMIHGAAAFLVMMAYGAVLMNHVSVTWRLKRLRGFGITLVAVLLFQIISAYLLYYLSSDEIRGLFANLHALVGLSFPLILSIHIITGRRERAEMQAQLEARRVARKQEQAQAA</sequence>
<keyword evidence="2" id="KW-0808">Transferase</keyword>
<feature type="transmembrane region" description="Helical" evidence="1">
    <location>
        <begin position="122"/>
        <end position="140"/>
    </location>
</feature>
<feature type="transmembrane region" description="Helical" evidence="1">
    <location>
        <begin position="57"/>
        <end position="77"/>
    </location>
</feature>
<protein>
    <submittedName>
        <fullName evidence="2">Glucan phosphoethanolaminetransferase (Alkaline phosphatase superfamily)</fullName>
    </submittedName>
</protein>
<proteinExistence type="predicted"/>
<accession>A0A7X0MWN1</accession>
<dbReference type="AlphaFoldDB" id="A0A7X0MWN1"/>
<gene>
    <name evidence="2" type="ORF">HNR48_002933</name>
</gene>
<comment type="caution">
    <text evidence="2">The sequence shown here is derived from an EMBL/GenBank/DDBJ whole genome shotgun (WGS) entry which is preliminary data.</text>
</comment>
<keyword evidence="3" id="KW-1185">Reference proteome</keyword>
<evidence type="ECO:0000313" key="3">
    <source>
        <dbReference type="Proteomes" id="UP000528457"/>
    </source>
</evidence>
<feature type="transmembrane region" description="Helical" evidence="1">
    <location>
        <begin position="15"/>
        <end position="37"/>
    </location>
</feature>
<reference evidence="2 3" key="1">
    <citation type="submission" date="2020-08" db="EMBL/GenBank/DDBJ databases">
        <title>Genomic Encyclopedia of Type Strains, Phase IV (KMG-IV): sequencing the most valuable type-strain genomes for metagenomic binning, comparative biology and taxonomic classification.</title>
        <authorList>
            <person name="Goeker M."/>
        </authorList>
    </citation>
    <scope>NUCLEOTIDE SEQUENCE [LARGE SCALE GENOMIC DNA]</scope>
    <source>
        <strain evidence="2 3">DSM 22368</strain>
    </source>
</reference>